<dbReference type="OrthoDB" id="6409159at2759"/>
<evidence type="ECO:0000313" key="10">
    <source>
        <dbReference type="EMBL" id="RKP30750.1"/>
    </source>
</evidence>
<dbReference type="InterPro" id="IPR014756">
    <property type="entry name" value="Ig_E-set"/>
</dbReference>
<dbReference type="PANTHER" id="PTHR11306">
    <property type="entry name" value="NIEMANN PICK TYPE C2 PROTEIN NPC2-RELATED"/>
    <property type="match status" value="1"/>
</dbReference>
<dbReference type="GO" id="GO:0032934">
    <property type="term" value="F:sterol binding"/>
    <property type="evidence" value="ECO:0007669"/>
    <property type="project" value="InterPro"/>
</dbReference>
<dbReference type="Proteomes" id="UP000268321">
    <property type="component" value="Unassembled WGS sequence"/>
</dbReference>
<keyword evidence="11" id="KW-1185">Reference proteome</keyword>
<name>A0A4P9ZFJ8_9ASCO</name>
<protein>
    <recommendedName>
        <fullName evidence="4">Phosphatidylglycerol/phosphatidylinositol transfer protein</fullName>
    </recommendedName>
</protein>
<sequence length="180" mass="19812">MVSAIRLTWAFWACSVSGFLIPALQIFEDAAASFVKTFSGPNEKPVPGNAPIVQCDVLTPQVLKLQHVTIDPNPPVRGRNLTFTATGLLSQDIVDGAYVKVDVRFGFIRLIKKTYDLCEQVQNIDLKCPIRLGKQEITKTVEIPADVPPGRYIVNARAYNKDDELITCLTVDLTVDPGIV</sequence>
<evidence type="ECO:0000313" key="11">
    <source>
        <dbReference type="Proteomes" id="UP000268321"/>
    </source>
</evidence>
<keyword evidence="8" id="KW-0812">Transmembrane</keyword>
<dbReference type="SMART" id="SM00737">
    <property type="entry name" value="ML"/>
    <property type="match status" value="1"/>
</dbReference>
<comment type="function">
    <text evidence="1">Catalyzes the intermembrane transfer of phosphatidylglycerol and phosphatidylinositol.</text>
</comment>
<gene>
    <name evidence="10" type="ORF">METBISCDRAFT_30654</name>
</gene>
<evidence type="ECO:0000256" key="7">
    <source>
        <dbReference type="ARBA" id="ARBA00023055"/>
    </source>
</evidence>
<accession>A0A4P9ZFJ8</accession>
<evidence type="ECO:0000256" key="2">
    <source>
        <dbReference type="ARBA" id="ARBA00006370"/>
    </source>
</evidence>
<dbReference type="AlphaFoldDB" id="A0A4P9ZFJ8"/>
<proteinExistence type="inferred from homology"/>
<dbReference type="InterPro" id="IPR003172">
    <property type="entry name" value="ML_dom"/>
</dbReference>
<evidence type="ECO:0000259" key="9">
    <source>
        <dbReference type="SMART" id="SM00737"/>
    </source>
</evidence>
<dbReference type="InterPro" id="IPR039670">
    <property type="entry name" value="NPC2-like"/>
</dbReference>
<dbReference type="InterPro" id="IPR033917">
    <property type="entry name" value="ML_PG-PI_TP"/>
</dbReference>
<comment type="similarity">
    <text evidence="2">Belongs to the NPC2 family.</text>
</comment>
<evidence type="ECO:0000256" key="3">
    <source>
        <dbReference type="ARBA" id="ARBA00011245"/>
    </source>
</evidence>
<reference evidence="11" key="1">
    <citation type="journal article" date="2018" name="Nat. Microbiol.">
        <title>Leveraging single-cell genomics to expand the fungal tree of life.</title>
        <authorList>
            <person name="Ahrendt S.R."/>
            <person name="Quandt C.A."/>
            <person name="Ciobanu D."/>
            <person name="Clum A."/>
            <person name="Salamov A."/>
            <person name="Andreopoulos B."/>
            <person name="Cheng J.F."/>
            <person name="Woyke T."/>
            <person name="Pelin A."/>
            <person name="Henrissat B."/>
            <person name="Reynolds N.K."/>
            <person name="Benny G.L."/>
            <person name="Smith M.E."/>
            <person name="James T.Y."/>
            <person name="Grigoriev I.V."/>
        </authorList>
    </citation>
    <scope>NUCLEOTIDE SEQUENCE [LARGE SCALE GENOMIC DNA]</scope>
    <source>
        <strain evidence="11">Baker2002</strain>
    </source>
</reference>
<feature type="domain" description="MD-2-related lipid-recognition" evidence="9">
    <location>
        <begin position="52"/>
        <end position="173"/>
    </location>
</feature>
<dbReference type="PANTHER" id="PTHR11306:SF0">
    <property type="entry name" value="PHOSPHATIDYLGLYCEROL_PHOSPHATIDYLINOSITOL TRANSFER PROTEIN"/>
    <property type="match status" value="1"/>
</dbReference>
<keyword evidence="7" id="KW-0445">Lipid transport</keyword>
<keyword evidence="8" id="KW-0472">Membrane</keyword>
<keyword evidence="8" id="KW-1133">Transmembrane helix</keyword>
<dbReference type="SUPFAM" id="SSF81296">
    <property type="entry name" value="E set domains"/>
    <property type="match status" value="1"/>
</dbReference>
<organism evidence="10 11">
    <name type="scientific">Metschnikowia bicuspidata</name>
    <dbReference type="NCBI Taxonomy" id="27322"/>
    <lineage>
        <taxon>Eukaryota</taxon>
        <taxon>Fungi</taxon>
        <taxon>Dikarya</taxon>
        <taxon>Ascomycota</taxon>
        <taxon>Saccharomycotina</taxon>
        <taxon>Pichiomycetes</taxon>
        <taxon>Metschnikowiaceae</taxon>
        <taxon>Metschnikowia</taxon>
    </lineage>
</organism>
<keyword evidence="5" id="KW-0813">Transport</keyword>
<evidence type="ECO:0000256" key="1">
    <source>
        <dbReference type="ARBA" id="ARBA00002053"/>
    </source>
</evidence>
<evidence type="ECO:0000256" key="5">
    <source>
        <dbReference type="ARBA" id="ARBA00022448"/>
    </source>
</evidence>
<dbReference type="GO" id="GO:0032366">
    <property type="term" value="P:intracellular sterol transport"/>
    <property type="evidence" value="ECO:0007669"/>
    <property type="project" value="InterPro"/>
</dbReference>
<dbReference type="Gene3D" id="2.60.40.770">
    <property type="match status" value="1"/>
</dbReference>
<dbReference type="Pfam" id="PF02221">
    <property type="entry name" value="E1_DerP2_DerF2"/>
    <property type="match status" value="1"/>
</dbReference>
<evidence type="ECO:0000256" key="4">
    <source>
        <dbReference type="ARBA" id="ARBA00016056"/>
    </source>
</evidence>
<evidence type="ECO:0000256" key="6">
    <source>
        <dbReference type="ARBA" id="ARBA00022729"/>
    </source>
</evidence>
<evidence type="ECO:0000256" key="8">
    <source>
        <dbReference type="SAM" id="Phobius"/>
    </source>
</evidence>
<dbReference type="CDD" id="cd00917">
    <property type="entry name" value="PG-PI_TP"/>
    <property type="match status" value="1"/>
</dbReference>
<feature type="transmembrane region" description="Helical" evidence="8">
    <location>
        <begin position="7"/>
        <end position="27"/>
    </location>
</feature>
<comment type="subunit">
    <text evidence="3">Monomer.</text>
</comment>
<dbReference type="EMBL" id="ML004452">
    <property type="protein sequence ID" value="RKP30750.1"/>
    <property type="molecule type" value="Genomic_DNA"/>
</dbReference>
<keyword evidence="6" id="KW-0732">Signal</keyword>